<evidence type="ECO:0000259" key="3">
    <source>
        <dbReference type="Pfam" id="PF13462"/>
    </source>
</evidence>
<gene>
    <name evidence="4" type="ORF">D9V34_17155</name>
</gene>
<dbReference type="OrthoDB" id="117402at2"/>
<evidence type="ECO:0000313" key="5">
    <source>
        <dbReference type="Proteomes" id="UP000269438"/>
    </source>
</evidence>
<keyword evidence="2" id="KW-0472">Membrane</keyword>
<organism evidence="4 5">
    <name type="scientific">Mycetocola lacteus</name>
    <dbReference type="NCBI Taxonomy" id="76637"/>
    <lineage>
        <taxon>Bacteria</taxon>
        <taxon>Bacillati</taxon>
        <taxon>Actinomycetota</taxon>
        <taxon>Actinomycetes</taxon>
        <taxon>Micrococcales</taxon>
        <taxon>Microbacteriaceae</taxon>
        <taxon>Mycetocola</taxon>
    </lineage>
</organism>
<dbReference type="SUPFAM" id="SSF52833">
    <property type="entry name" value="Thioredoxin-like"/>
    <property type="match status" value="1"/>
</dbReference>
<feature type="region of interest" description="Disordered" evidence="1">
    <location>
        <begin position="1"/>
        <end position="24"/>
    </location>
</feature>
<dbReference type="InterPro" id="IPR036249">
    <property type="entry name" value="Thioredoxin-like_sf"/>
</dbReference>
<evidence type="ECO:0000313" key="4">
    <source>
        <dbReference type="EMBL" id="RLP78806.1"/>
    </source>
</evidence>
<dbReference type="Proteomes" id="UP000269438">
    <property type="component" value="Unassembled WGS sequence"/>
</dbReference>
<accession>A0A3L7AEB2</accession>
<name>A0A3L7AEB2_9MICO</name>
<proteinExistence type="predicted"/>
<dbReference type="EMBL" id="RCUY01000017">
    <property type="protein sequence ID" value="RLP78806.1"/>
    <property type="molecule type" value="Genomic_DNA"/>
</dbReference>
<dbReference type="Pfam" id="PF13462">
    <property type="entry name" value="Thioredoxin_4"/>
    <property type="match status" value="1"/>
</dbReference>
<reference evidence="4 5" key="1">
    <citation type="submission" date="2018-10" db="EMBL/GenBank/DDBJ databases">
        <authorList>
            <person name="Li J."/>
        </authorList>
    </citation>
    <scope>NUCLEOTIDE SEQUENCE [LARGE SCALE GENOMIC DNA]</scope>
    <source>
        <strain evidence="4 5">JCM 11654</strain>
    </source>
</reference>
<keyword evidence="2" id="KW-1133">Transmembrane helix</keyword>
<feature type="transmembrane region" description="Helical" evidence="2">
    <location>
        <begin position="42"/>
        <end position="64"/>
    </location>
</feature>
<dbReference type="InterPro" id="IPR012336">
    <property type="entry name" value="Thioredoxin-like_fold"/>
</dbReference>
<dbReference type="RefSeq" id="WP_121689685.1">
    <property type="nucleotide sequence ID" value="NZ_RCUY01000017.1"/>
</dbReference>
<keyword evidence="5" id="KW-1185">Reference proteome</keyword>
<keyword evidence="2" id="KW-0812">Transmembrane</keyword>
<feature type="domain" description="Thioredoxin-like fold" evidence="3">
    <location>
        <begin position="113"/>
        <end position="275"/>
    </location>
</feature>
<comment type="caution">
    <text evidence="4">The sequence shown here is derived from an EMBL/GenBank/DDBJ whole genome shotgun (WGS) entry which is preliminary data.</text>
</comment>
<feature type="compositionally biased region" description="Basic and acidic residues" evidence="1">
    <location>
        <begin position="9"/>
        <end position="24"/>
    </location>
</feature>
<sequence length="298" mass="31885">MASSDSGNDPDKMSKKDRREHMREVARLRREEELKRKKRNRIITQIGVVVGSLAVIALVVAIVVNTTAQNNRPGPANMQSGGISFTGAAGKIEAKTTPALKAGENPVGVKQDSAKTNVVMYVDYLCPLCNQFESANLDGLKDMVSAGTVDLQVLPISILDRVSAGTKYSTRSAAAMACVANYEPNGFLDASAALYAKQPEEGTAGHSNADLAKIIEDSGVKNANIAKCISDGDYTNFVTSFTQSALNGPLPNTDVPKVTGTPTILVDGKQYSPQQNVGWGNTQDFFKFVEQVQAQNKK</sequence>
<protein>
    <recommendedName>
        <fullName evidence="3">Thioredoxin-like fold domain-containing protein</fullName>
    </recommendedName>
</protein>
<dbReference type="Gene3D" id="3.40.30.10">
    <property type="entry name" value="Glutaredoxin"/>
    <property type="match status" value="1"/>
</dbReference>
<dbReference type="AlphaFoldDB" id="A0A3L7AEB2"/>
<evidence type="ECO:0000256" key="1">
    <source>
        <dbReference type="SAM" id="MobiDB-lite"/>
    </source>
</evidence>
<evidence type="ECO:0000256" key="2">
    <source>
        <dbReference type="SAM" id="Phobius"/>
    </source>
</evidence>